<dbReference type="AlphaFoldDB" id="A0A1L3GI27"/>
<dbReference type="EMBL" id="CP015518">
    <property type="protein sequence ID" value="APG25592.1"/>
    <property type="molecule type" value="Genomic_DNA"/>
</dbReference>
<dbReference type="STRING" id="29542.A6070_05630"/>
<dbReference type="Proteomes" id="UP000182264">
    <property type="component" value="Chromosome"/>
</dbReference>
<dbReference type="RefSeq" id="WP_072287432.1">
    <property type="nucleotide sequence ID" value="NZ_CP015455.1"/>
</dbReference>
<protein>
    <submittedName>
        <fullName evidence="1">Uncharacterized protein</fullName>
    </submittedName>
</protein>
<sequence length="208" mass="23952">MEQKISAFPEVEKFGGRRHKIGRIILVAGPSCAGKTTLMKKLRRGLLPDLQNRLKMGDLAFWHFRDAMHMSDSPETQISNLVLHYDILRLMDQGFPDYASDPIIGMLASCGELLILTLRECPEVLCRRCLQRRRRTWRLLASGRFRLFCQRYRRLGRKSRLYSAPSEVMALYENWFGFCATLAATEHLVVHSFYPEKPLAGFTATLTV</sequence>
<evidence type="ECO:0000313" key="2">
    <source>
        <dbReference type="Proteomes" id="UP000182264"/>
    </source>
</evidence>
<name>A0A1L3GI27_SYNAC</name>
<proteinExistence type="predicted"/>
<reference evidence="1 2" key="1">
    <citation type="journal article" date="2017" name="Genome Announc.">
        <title>Complete Genome Sequences of Two Acetylene-Fermenting Pelobacter acetylenicus Strains.</title>
        <authorList>
            <person name="Sutton J.M."/>
            <person name="Baesman S.M."/>
            <person name="Fierst J.L."/>
            <person name="Poret-Peterson A.T."/>
            <person name="Oremland R.S."/>
            <person name="Dunlap D.S."/>
            <person name="Akob D.M."/>
        </authorList>
    </citation>
    <scope>NUCLEOTIDE SEQUENCE [LARGE SCALE GENOMIC DNA]</scope>
    <source>
        <strain evidence="1 2">DSM 3247</strain>
    </source>
</reference>
<dbReference type="InterPro" id="IPR027417">
    <property type="entry name" value="P-loop_NTPase"/>
</dbReference>
<evidence type="ECO:0000313" key="1">
    <source>
        <dbReference type="EMBL" id="APG25592.1"/>
    </source>
</evidence>
<dbReference type="SUPFAM" id="SSF52540">
    <property type="entry name" value="P-loop containing nucleoside triphosphate hydrolases"/>
    <property type="match status" value="1"/>
</dbReference>
<dbReference type="Gene3D" id="3.40.50.300">
    <property type="entry name" value="P-loop containing nucleotide triphosphate hydrolases"/>
    <property type="match status" value="1"/>
</dbReference>
<accession>A0A1L3GI27</accession>
<dbReference type="KEGG" id="pace:A6070_05630"/>
<organism evidence="1 2">
    <name type="scientific">Syntrophotalea acetylenica</name>
    <name type="common">Pelobacter acetylenicus</name>
    <dbReference type="NCBI Taxonomy" id="29542"/>
    <lineage>
        <taxon>Bacteria</taxon>
        <taxon>Pseudomonadati</taxon>
        <taxon>Thermodesulfobacteriota</taxon>
        <taxon>Desulfuromonadia</taxon>
        <taxon>Desulfuromonadales</taxon>
        <taxon>Syntrophotaleaceae</taxon>
        <taxon>Syntrophotalea</taxon>
    </lineage>
</organism>
<keyword evidence="2" id="KW-1185">Reference proteome</keyword>
<gene>
    <name evidence="1" type="ORF">A7E75_11600</name>
</gene>